<accession>A0AAV4S6I7</accession>
<feature type="non-terminal residue" evidence="8">
    <location>
        <position position="1452"/>
    </location>
</feature>
<evidence type="ECO:0000256" key="5">
    <source>
        <dbReference type="ARBA" id="ARBA00023157"/>
    </source>
</evidence>
<feature type="domain" description="Ig-like" evidence="7">
    <location>
        <begin position="646"/>
        <end position="739"/>
    </location>
</feature>
<dbReference type="EMBL" id="BPLQ01007180">
    <property type="protein sequence ID" value="GIY28569.1"/>
    <property type="molecule type" value="Genomic_DNA"/>
</dbReference>
<protein>
    <recommendedName>
        <fullName evidence="7">Ig-like domain-containing protein</fullName>
    </recommendedName>
</protein>
<comment type="subcellular location">
    <subcellularLocation>
        <location evidence="1">Cytoplasm</location>
        <location evidence="1">Myofibril</location>
        <location evidence="1">Sarcomere</location>
        <location evidence="1">A band</location>
    </subcellularLocation>
</comment>
<feature type="domain" description="Ig-like" evidence="7">
    <location>
        <begin position="354"/>
        <end position="445"/>
    </location>
</feature>
<dbReference type="FunFam" id="2.60.40.10:FF:000345">
    <property type="entry name" value="Muscle M-line assembly protein unc-89"/>
    <property type="match status" value="3"/>
</dbReference>
<dbReference type="Proteomes" id="UP001054837">
    <property type="component" value="Unassembled WGS sequence"/>
</dbReference>
<feature type="domain" description="Ig-like" evidence="7">
    <location>
        <begin position="745"/>
        <end position="834"/>
    </location>
</feature>
<feature type="domain" description="Ig-like" evidence="7">
    <location>
        <begin position="448"/>
        <end position="541"/>
    </location>
</feature>
<dbReference type="InterPro" id="IPR007110">
    <property type="entry name" value="Ig-like_dom"/>
</dbReference>
<sequence length="1452" mass="160548">MDLLLCIHVTYQWRWNCCFASHCYISRAMNLLLCLHATYPRRCRRCRFRRCRLGDVGDVDLPLRYISLEMDLLLCLHAAYHRRWTCCFAFILHVLGDGPVGFPFTLHIPDDGPVDFDFMLYKPQSHELLLEIPETPRRLYACKHQNAWGDIEKSHRRNRGLLRDPEAPKLKALNKTVDVKEGNSALLELSATGFPKPVITWTKDGEELKLGDKFVMLQEDDETFTMAIKDVSQDDSGKYCAEAINDMGKDDVTYDVRITSPPKFLKQMKGSNVIVGEDIEFVVEIDGSPEPTVAWSKDGQALTPSDRVKITSDGKIKKLVIKNAKTEDAGNYSCIIKNENGSQGGYGAVQVNSPAKFVKGMSDTIVTAGQNAEFSVAITGSPTPNLKWLKDGKDIKIDESHIVQRKKGETTYTLSIKETTTEDVAEYTCEIVNEHGKDTTKGTLKLKEKLGFKKGLKDVEILEEEDIELTVNISGTPKPTVKWSKDGSDLTIDGEHVELRKEEADDSLTLIVHKSHPEDSGTYKCTITNSEGTETTKSEVKVKEEIKVPSFTKKLEDISVTEGETVEFSVKFTGKPKVKWTKGDAELKMDSKHFEYKKEEADDSLTIVLHDARPEDTGKYSCIISNSAGTASTSSNVTVSTEEKAPTFQKGLKDQTVKENETVNFTVKFSGKPKPTAKWDKDGAELSIDNKHFEQRYEEADDSLTLVLNQATKDDAGKYTCTISNSAGSEKTTSKLEVTETEKSPTIIKKLKNITSIEEETVELTVEYDGVPKPETKWKKDGKDIVIDDDHYELTKEDKSETLIINEVSKEDAGDYSCTISNSAGSETTTSTVTVKEETSSPKFVKGLKDQSVKEEQTVKYTVKFTGKPKPTIKWAKDDAELTIDGEHVKLIEEASDSLTVVIKDTKIEDSGKYSCTITNSEGSDTTTSKLTVSESTSSPEFTQKLKDKVVKEGSDAECTVKFTGKPKPTAKWTFDSADLTIDNTHTELKVEEDGASLTLIIHGATKDDDGKYACTISNSLGSQTTSGKLSVSAAPQFIKTLDDVEAEEGASLRLNVKFEGTPEPTAVWKKDGKPLEIDGKKIKTSIESDDSLTLIIDKLKKEDVGKYTCEITNPQGTSATSGNVTVTGKPVIKKPLEDKEVTVGDTDVELIVEAKGTPAPEIKWFLNDKELSANDSYSISSDAEKGIYKLVLKKVTSETSGELKFEASNPGGKADCKGTLKLLKKPSFLKDLADVSLLDGDTLKLETSVDGSPAPIVKWYKGKKEVSSEDVTIESDGSNHNLVIEETSIEDSGTYICKAKNKVGEATQQATVTVKSRKDTQAPMFITHLYDQIIVVDDSGRLEAKITGKPNPDVTWYRGDEKLEGNERTIIKSESESNTYTLTLRDLKIEDTAKYTCKAVNKYGEAQETAQITIKEPVAPQIEEMEDVEVRYAAPARLKAKISGFPKPDVK</sequence>
<organism evidence="8 9">
    <name type="scientific">Caerostris darwini</name>
    <dbReference type="NCBI Taxonomy" id="1538125"/>
    <lineage>
        <taxon>Eukaryota</taxon>
        <taxon>Metazoa</taxon>
        <taxon>Ecdysozoa</taxon>
        <taxon>Arthropoda</taxon>
        <taxon>Chelicerata</taxon>
        <taxon>Arachnida</taxon>
        <taxon>Araneae</taxon>
        <taxon>Araneomorphae</taxon>
        <taxon>Entelegynae</taxon>
        <taxon>Araneoidea</taxon>
        <taxon>Araneidae</taxon>
        <taxon>Caerostris</taxon>
    </lineage>
</organism>
<evidence type="ECO:0000313" key="9">
    <source>
        <dbReference type="Proteomes" id="UP001054837"/>
    </source>
</evidence>
<evidence type="ECO:0000256" key="4">
    <source>
        <dbReference type="ARBA" id="ARBA00022737"/>
    </source>
</evidence>
<dbReference type="GO" id="GO:0045989">
    <property type="term" value="P:positive regulation of striated muscle contraction"/>
    <property type="evidence" value="ECO:0007669"/>
    <property type="project" value="UniProtKB-ARBA"/>
</dbReference>
<keyword evidence="6" id="KW-0393">Immunoglobulin domain</keyword>
<comment type="similarity">
    <text evidence="2">Belongs to the protein kinase superfamily. CAMK Ser/Thr protein kinase family.</text>
</comment>
<feature type="domain" description="Ig-like" evidence="7">
    <location>
        <begin position="1227"/>
        <end position="1314"/>
    </location>
</feature>
<feature type="domain" description="Ig-like" evidence="7">
    <location>
        <begin position="1324"/>
        <end position="1414"/>
    </location>
</feature>
<evidence type="ECO:0000256" key="2">
    <source>
        <dbReference type="ARBA" id="ARBA00006692"/>
    </source>
</evidence>
<feature type="domain" description="Ig-like" evidence="7">
    <location>
        <begin position="549"/>
        <end position="638"/>
    </location>
</feature>
<keyword evidence="3" id="KW-0963">Cytoplasm</keyword>
<feature type="domain" description="Ig-like" evidence="7">
    <location>
        <begin position="842"/>
        <end position="932"/>
    </location>
</feature>
<evidence type="ECO:0000256" key="6">
    <source>
        <dbReference type="ARBA" id="ARBA00023319"/>
    </source>
</evidence>
<evidence type="ECO:0000256" key="1">
    <source>
        <dbReference type="ARBA" id="ARBA00004161"/>
    </source>
</evidence>
<name>A0AAV4S6I7_9ARAC</name>
<feature type="domain" description="Ig-like" evidence="7">
    <location>
        <begin position="940"/>
        <end position="1031"/>
    </location>
</feature>
<dbReference type="GO" id="GO:0048468">
    <property type="term" value="P:cell development"/>
    <property type="evidence" value="ECO:0007669"/>
    <property type="project" value="UniProtKB-ARBA"/>
</dbReference>
<evidence type="ECO:0000256" key="3">
    <source>
        <dbReference type="ARBA" id="ARBA00022490"/>
    </source>
</evidence>
<keyword evidence="4" id="KW-0677">Repeat</keyword>
<dbReference type="FunFam" id="2.60.40.10:FF:000107">
    <property type="entry name" value="Myosin, light chain kinase a"/>
    <property type="match status" value="5"/>
</dbReference>
<evidence type="ECO:0000313" key="8">
    <source>
        <dbReference type="EMBL" id="GIY28569.1"/>
    </source>
</evidence>
<dbReference type="InterPro" id="IPR003598">
    <property type="entry name" value="Ig_sub2"/>
</dbReference>
<dbReference type="InterPro" id="IPR003599">
    <property type="entry name" value="Ig_sub"/>
</dbReference>
<dbReference type="SMART" id="SM00408">
    <property type="entry name" value="IGc2"/>
    <property type="match status" value="13"/>
</dbReference>
<evidence type="ECO:0000259" key="7">
    <source>
        <dbReference type="PROSITE" id="PS50835"/>
    </source>
</evidence>
<dbReference type="FunFam" id="2.60.40.10:FF:000425">
    <property type="entry name" value="Myosin light chain kinase"/>
    <property type="match status" value="5"/>
</dbReference>
<dbReference type="InterPro" id="IPR036179">
    <property type="entry name" value="Ig-like_dom_sf"/>
</dbReference>
<dbReference type="InterPro" id="IPR013783">
    <property type="entry name" value="Ig-like_fold"/>
</dbReference>
<dbReference type="SUPFAM" id="SSF48726">
    <property type="entry name" value="Immunoglobulin"/>
    <property type="match status" value="13"/>
</dbReference>
<dbReference type="GO" id="GO:0060298">
    <property type="term" value="P:positive regulation of sarcomere organization"/>
    <property type="evidence" value="ECO:0007669"/>
    <property type="project" value="UniProtKB-ARBA"/>
</dbReference>
<keyword evidence="9" id="KW-1185">Reference proteome</keyword>
<dbReference type="PANTHER" id="PTHR10075">
    <property type="entry name" value="BASIGIN RELATED"/>
    <property type="match status" value="1"/>
</dbReference>
<feature type="domain" description="Ig-like" evidence="7">
    <location>
        <begin position="168"/>
        <end position="259"/>
    </location>
</feature>
<dbReference type="PROSITE" id="PS50835">
    <property type="entry name" value="IG_LIKE"/>
    <property type="match status" value="12"/>
</dbReference>
<feature type="domain" description="Ig-like" evidence="7">
    <location>
        <begin position="1036"/>
        <end position="1128"/>
    </location>
</feature>
<keyword evidence="5" id="KW-1015">Disulfide bond</keyword>
<dbReference type="Pfam" id="PF07679">
    <property type="entry name" value="I-set"/>
    <property type="match status" value="13"/>
</dbReference>
<dbReference type="Gene3D" id="2.60.40.10">
    <property type="entry name" value="Immunoglobulins"/>
    <property type="match status" value="13"/>
</dbReference>
<comment type="caution">
    <text evidence="8">The sequence shown here is derived from an EMBL/GenBank/DDBJ whole genome shotgun (WGS) entry which is preliminary data.</text>
</comment>
<dbReference type="PANTHER" id="PTHR10075:SF14">
    <property type="entry name" value="CELL ADHESION MOLECULE DSCAM2-RELATED"/>
    <property type="match status" value="1"/>
</dbReference>
<reference evidence="8 9" key="1">
    <citation type="submission" date="2021-06" db="EMBL/GenBank/DDBJ databases">
        <title>Caerostris darwini draft genome.</title>
        <authorList>
            <person name="Kono N."/>
            <person name="Arakawa K."/>
        </authorList>
    </citation>
    <scope>NUCLEOTIDE SEQUENCE [LARGE SCALE GENOMIC DNA]</scope>
</reference>
<dbReference type="SMART" id="SM00409">
    <property type="entry name" value="IG"/>
    <property type="match status" value="13"/>
</dbReference>
<feature type="domain" description="Ig-like" evidence="7">
    <location>
        <begin position="262"/>
        <end position="352"/>
    </location>
</feature>
<gene>
    <name evidence="8" type="primary">unc-89</name>
    <name evidence="8" type="ORF">CDAR_558771</name>
</gene>
<dbReference type="GO" id="GO:0031672">
    <property type="term" value="C:A band"/>
    <property type="evidence" value="ECO:0007669"/>
    <property type="project" value="UniProtKB-SubCell"/>
</dbReference>
<dbReference type="InterPro" id="IPR013098">
    <property type="entry name" value="Ig_I-set"/>
</dbReference>
<dbReference type="GO" id="GO:0040017">
    <property type="term" value="P:positive regulation of locomotion"/>
    <property type="evidence" value="ECO:0007669"/>
    <property type="project" value="UniProtKB-ARBA"/>
</dbReference>
<proteinExistence type="inferred from homology"/>